<keyword evidence="3" id="KW-1185">Reference proteome</keyword>
<dbReference type="KEGG" id="pamo:BAR1_06795"/>
<protein>
    <submittedName>
        <fullName evidence="2">DUF1287 domain-containing protein</fullName>
    </submittedName>
</protein>
<dbReference type="OrthoDB" id="114026at2"/>
<feature type="signal peptide" evidence="1">
    <location>
        <begin position="1"/>
        <end position="25"/>
    </location>
</feature>
<dbReference type="Proteomes" id="UP000261704">
    <property type="component" value="Chromosome"/>
</dbReference>
<organism evidence="2 3">
    <name type="scientific">Profundibacter amoris</name>
    <dbReference type="NCBI Taxonomy" id="2171755"/>
    <lineage>
        <taxon>Bacteria</taxon>
        <taxon>Pseudomonadati</taxon>
        <taxon>Pseudomonadota</taxon>
        <taxon>Alphaproteobacteria</taxon>
        <taxon>Rhodobacterales</taxon>
        <taxon>Paracoccaceae</taxon>
        <taxon>Profundibacter</taxon>
    </lineage>
</organism>
<dbReference type="InterPro" id="IPR009706">
    <property type="entry name" value="DUF1287"/>
</dbReference>
<evidence type="ECO:0000256" key="1">
    <source>
        <dbReference type="SAM" id="SignalP"/>
    </source>
</evidence>
<dbReference type="PIRSF" id="PIRSF011444">
    <property type="entry name" value="DUF1287"/>
    <property type="match status" value="1"/>
</dbReference>
<sequence length="212" mass="23857">MTLITKHILVLFLFASLPFSSTATGQETAAQSQVTTPWSTALIQSAREQIGVTLIYDGSYQSLEFPNGDVPRQRGVCTDVVIRALRDAHSFDLQAKVNADMKAHFSSYPKFWGLSRPDSNIDHRRVPNLITYFKRHRADVPMTDEPQDYLPGDIVTWMLRPGTPHVGIVSDKVDPQSGNPLIIHNIGWGTRENDILFAYEMTGHFRPENGNY</sequence>
<dbReference type="Pfam" id="PF06940">
    <property type="entry name" value="DUF1287"/>
    <property type="match status" value="1"/>
</dbReference>
<feature type="chain" id="PRO_5016725196" evidence="1">
    <location>
        <begin position="26"/>
        <end position="212"/>
    </location>
</feature>
<evidence type="ECO:0000313" key="2">
    <source>
        <dbReference type="EMBL" id="AXX99728.1"/>
    </source>
</evidence>
<gene>
    <name evidence="2" type="ORF">BAR1_06795</name>
</gene>
<keyword evidence="1" id="KW-0732">Signal</keyword>
<dbReference type="EMBL" id="CP032125">
    <property type="protein sequence ID" value="AXX99728.1"/>
    <property type="molecule type" value="Genomic_DNA"/>
</dbReference>
<proteinExistence type="predicted"/>
<reference evidence="2 3" key="1">
    <citation type="submission" date="2018-09" db="EMBL/GenBank/DDBJ databases">
        <title>Profundibacter amoris BAR1 gen. nov., sp. nov., a new member of the Roseobacter clade isolated at Lokis Castle Vent Field on the Arctic Mid-Oceanic Ridge.</title>
        <authorList>
            <person name="Le Moine Bauer S."/>
            <person name="Sjoeberg A.G."/>
            <person name="L'Haridon S."/>
            <person name="Stokke R."/>
            <person name="Roalkvam I."/>
            <person name="Steen I.H."/>
            <person name="Dahle H."/>
        </authorList>
    </citation>
    <scope>NUCLEOTIDE SEQUENCE [LARGE SCALE GENOMIC DNA]</scope>
    <source>
        <strain evidence="2 3">BAR1</strain>
    </source>
</reference>
<evidence type="ECO:0000313" key="3">
    <source>
        <dbReference type="Proteomes" id="UP000261704"/>
    </source>
</evidence>
<dbReference type="AlphaFoldDB" id="A0A347ULK0"/>
<name>A0A347ULK0_9RHOB</name>
<accession>A0A347ULK0</accession>